<reference evidence="5" key="2">
    <citation type="submission" date="2018-03" db="EMBL/GenBank/DDBJ databases">
        <authorList>
            <person name="Naushad S."/>
        </authorList>
    </citation>
    <scope>NUCLEOTIDE SEQUENCE</scope>
    <source>
        <strain evidence="5">SNUC 1409</strain>
    </source>
</reference>
<feature type="transmembrane region" description="Helical" evidence="2">
    <location>
        <begin position="226"/>
        <end position="245"/>
    </location>
</feature>
<feature type="region of interest" description="Disordered" evidence="1">
    <location>
        <begin position="303"/>
        <end position="374"/>
    </location>
</feature>
<sequence length="374" mass="42223">MFKYHSSALKNAMPQILKTILFSIVSFIVVFAVFVVARTFFMQYFMQMQLAAQLQQSPGSYLFIMILALLIGLLFFIFAGYQLLAGAINVIAKAVKKEKIQFTDLFFVFKKGKYGKSIILALISIVIFVIMYLLIMALNRLFNFALTPLFTSVQSAVSSSDNAIAILLTVQIILVVIMGLITSLVSWFFFILMINYTASLAQDGHSKALDHFKDGFKGIKNGHKTWLKFFIAVILLNLIIILITQPLGTLISVATGNMSQKVAQVILYVAQIIIIILRFVLYYIIIMGIVYYFVKRGEKLNPTSKTKKKDKKAKHDVEENKTTLTNKEVNNHTTKTSSSVKDDVHTKTSDATNKVKYHSDDAKNHVDNHMNKDK</sequence>
<feature type="transmembrane region" description="Helical" evidence="2">
    <location>
        <begin position="265"/>
        <end position="294"/>
    </location>
</feature>
<keyword evidence="2" id="KW-0812">Transmembrane</keyword>
<evidence type="ECO:0000313" key="3">
    <source>
        <dbReference type="EMBL" id="PTE71632.1"/>
    </source>
</evidence>
<evidence type="ECO:0000313" key="5">
    <source>
        <dbReference type="EMBL" id="PTF13553.1"/>
    </source>
</evidence>
<organism evidence="4 8">
    <name type="scientific">Staphylococcus devriesei</name>
    <dbReference type="NCBI Taxonomy" id="586733"/>
    <lineage>
        <taxon>Bacteria</taxon>
        <taxon>Bacillati</taxon>
        <taxon>Bacillota</taxon>
        <taxon>Bacilli</taxon>
        <taxon>Bacillales</taxon>
        <taxon>Staphylococcaceae</taxon>
        <taxon>Staphylococcus</taxon>
    </lineage>
</organism>
<evidence type="ECO:0000313" key="8">
    <source>
        <dbReference type="Proteomes" id="UP000243350"/>
    </source>
</evidence>
<dbReference type="Proteomes" id="UP000242088">
    <property type="component" value="Unassembled WGS sequence"/>
</dbReference>
<dbReference type="EMBL" id="PYZH01000064">
    <property type="protein sequence ID" value="PTF13091.1"/>
    <property type="molecule type" value="Genomic_DNA"/>
</dbReference>
<proteinExistence type="predicted"/>
<dbReference type="EMBL" id="PYZI01000010">
    <property type="protein sequence ID" value="PTF13553.1"/>
    <property type="molecule type" value="Genomic_DNA"/>
</dbReference>
<feature type="transmembrane region" description="Helical" evidence="2">
    <location>
        <begin position="118"/>
        <end position="142"/>
    </location>
</feature>
<feature type="transmembrane region" description="Helical" evidence="2">
    <location>
        <begin position="162"/>
        <end position="192"/>
    </location>
</feature>
<dbReference type="AlphaFoldDB" id="A0A2K4DK30"/>
<gene>
    <name evidence="3" type="ORF">BUY44_09270</name>
    <name evidence="5" type="ORF">BUY47_08900</name>
    <name evidence="4" type="ORF">BUY48_09205</name>
</gene>
<dbReference type="RefSeq" id="WP_103167012.1">
    <property type="nucleotide sequence ID" value="NZ_CP130489.1"/>
</dbReference>
<feature type="transmembrane region" description="Helical" evidence="2">
    <location>
        <begin position="61"/>
        <end position="92"/>
    </location>
</feature>
<dbReference type="Proteomes" id="UP000242547">
    <property type="component" value="Unassembled WGS sequence"/>
</dbReference>
<dbReference type="Pfam" id="PF20386">
    <property type="entry name" value="DUF6681"/>
    <property type="match status" value="1"/>
</dbReference>
<feature type="compositionally biased region" description="Polar residues" evidence="1">
    <location>
        <begin position="322"/>
        <end position="339"/>
    </location>
</feature>
<feature type="compositionally biased region" description="Basic and acidic residues" evidence="1">
    <location>
        <begin position="357"/>
        <end position="374"/>
    </location>
</feature>
<dbReference type="Proteomes" id="UP000243350">
    <property type="component" value="Unassembled WGS sequence"/>
</dbReference>
<reference evidence="6 7" key="1">
    <citation type="journal article" date="2016" name="Front. Microbiol.">
        <title>Comprehensive Phylogenetic Analysis of Bovine Non-aureus Staphylococci Species Based on Whole-Genome Sequencing.</title>
        <authorList>
            <person name="Naushad S."/>
            <person name="Barkema H.W."/>
            <person name="Luby C."/>
            <person name="Condas L.A."/>
            <person name="Nobrega D.B."/>
            <person name="Carson D.A."/>
            <person name="De Buck J."/>
        </authorList>
    </citation>
    <scope>NUCLEOTIDE SEQUENCE [LARGE SCALE GENOMIC DNA]</scope>
    <source>
        <strain evidence="5 6">SNUC 1409</strain>
        <strain evidence="4 8">SNUC 4143</strain>
        <strain evidence="3 7">SNUC 761</strain>
    </source>
</reference>
<evidence type="ECO:0000313" key="4">
    <source>
        <dbReference type="EMBL" id="PTF13091.1"/>
    </source>
</evidence>
<keyword evidence="2" id="KW-0472">Membrane</keyword>
<evidence type="ECO:0000313" key="6">
    <source>
        <dbReference type="Proteomes" id="UP000242088"/>
    </source>
</evidence>
<feature type="transmembrane region" description="Helical" evidence="2">
    <location>
        <begin position="20"/>
        <end position="41"/>
    </location>
</feature>
<keyword evidence="2" id="KW-1133">Transmembrane helix</keyword>
<dbReference type="InterPro" id="IPR046503">
    <property type="entry name" value="DUF6681"/>
</dbReference>
<comment type="caution">
    <text evidence="4">The sequence shown here is derived from an EMBL/GenBank/DDBJ whole genome shotgun (WGS) entry which is preliminary data.</text>
</comment>
<accession>A0A2K4DK30</accession>
<dbReference type="GeneID" id="48887397"/>
<protein>
    <submittedName>
        <fullName evidence="4">Lytic transglycosylase</fullName>
    </submittedName>
</protein>
<evidence type="ECO:0000313" key="7">
    <source>
        <dbReference type="Proteomes" id="UP000242547"/>
    </source>
</evidence>
<keyword evidence="6" id="KW-1185">Reference proteome</keyword>
<name>A0A2K4DK30_9STAP</name>
<reference evidence="4" key="3">
    <citation type="submission" date="2018-03" db="EMBL/GenBank/DDBJ databases">
        <authorList>
            <person name="Keele B.F."/>
        </authorList>
    </citation>
    <scope>NUCLEOTIDE SEQUENCE</scope>
    <source>
        <strain evidence="4">SNUC 4143</strain>
        <strain evidence="3">SNUC 761</strain>
    </source>
</reference>
<evidence type="ECO:0000256" key="2">
    <source>
        <dbReference type="SAM" id="Phobius"/>
    </source>
</evidence>
<evidence type="ECO:0000256" key="1">
    <source>
        <dbReference type="SAM" id="MobiDB-lite"/>
    </source>
</evidence>
<dbReference type="EMBL" id="PYZL01000071">
    <property type="protein sequence ID" value="PTE71632.1"/>
    <property type="molecule type" value="Genomic_DNA"/>
</dbReference>